<dbReference type="SUPFAM" id="SSF55920">
    <property type="entry name" value="Creatinase/aminopeptidase"/>
    <property type="match status" value="1"/>
</dbReference>
<sequence length="94" mass="10867">MVKKLHQLFICSRGRGAMYRRFGCPTTRIIYICGLSTLKLVILECKPKATIVDICEKGDSYIREQTRNVYKNVKKENEKGFGFPKCISVNNYQL</sequence>
<reference evidence="2 3" key="1">
    <citation type="submission" date="2019-04" db="EMBL/GenBank/DDBJ databases">
        <title>An improved genome assembly and genetic linkage map for asparagus bean, Vigna unguiculata ssp. sesquipedialis.</title>
        <authorList>
            <person name="Xia Q."/>
            <person name="Zhang R."/>
            <person name="Dong Y."/>
        </authorList>
    </citation>
    <scope>NUCLEOTIDE SEQUENCE [LARGE SCALE GENOMIC DNA]</scope>
    <source>
        <tissue evidence="2">Leaf</tissue>
    </source>
</reference>
<dbReference type="EMBL" id="CP039350">
    <property type="protein sequence ID" value="QCD95583.1"/>
    <property type="molecule type" value="Genomic_DNA"/>
</dbReference>
<dbReference type="PANTHER" id="PTHR10804">
    <property type="entry name" value="PROTEASE FAMILY M24 METHIONYL AMINOPEPTIDASE, AMINOPEPTIDASE P"/>
    <property type="match status" value="1"/>
</dbReference>
<dbReference type="Gene3D" id="3.90.230.10">
    <property type="entry name" value="Creatinase/methionine aminopeptidase superfamily"/>
    <property type="match status" value="1"/>
</dbReference>
<gene>
    <name evidence="2" type="ORF">DEO72_LG6g277</name>
</gene>
<protein>
    <submittedName>
        <fullName evidence="2">Peptidase M24</fullName>
    </submittedName>
</protein>
<keyword evidence="3" id="KW-1185">Reference proteome</keyword>
<accession>A0A4D6M498</accession>
<dbReference type="AlphaFoldDB" id="A0A4D6M498"/>
<comment type="similarity">
    <text evidence="1">Belongs to the peptidase M24 family.</text>
</comment>
<evidence type="ECO:0000313" key="3">
    <source>
        <dbReference type="Proteomes" id="UP000501690"/>
    </source>
</evidence>
<dbReference type="InterPro" id="IPR036005">
    <property type="entry name" value="Creatinase/aminopeptidase-like"/>
</dbReference>
<dbReference type="Proteomes" id="UP000501690">
    <property type="component" value="Linkage Group LG6"/>
</dbReference>
<dbReference type="PANTHER" id="PTHR10804:SF134">
    <property type="entry name" value="PROLIFERATION-ASSOCIATED 2G4-LIKE PROTEIN"/>
    <property type="match status" value="1"/>
</dbReference>
<organism evidence="2 3">
    <name type="scientific">Vigna unguiculata</name>
    <name type="common">Cowpea</name>
    <dbReference type="NCBI Taxonomy" id="3917"/>
    <lineage>
        <taxon>Eukaryota</taxon>
        <taxon>Viridiplantae</taxon>
        <taxon>Streptophyta</taxon>
        <taxon>Embryophyta</taxon>
        <taxon>Tracheophyta</taxon>
        <taxon>Spermatophyta</taxon>
        <taxon>Magnoliopsida</taxon>
        <taxon>eudicotyledons</taxon>
        <taxon>Gunneridae</taxon>
        <taxon>Pentapetalae</taxon>
        <taxon>rosids</taxon>
        <taxon>fabids</taxon>
        <taxon>Fabales</taxon>
        <taxon>Fabaceae</taxon>
        <taxon>Papilionoideae</taxon>
        <taxon>50 kb inversion clade</taxon>
        <taxon>NPAAA clade</taxon>
        <taxon>indigoferoid/millettioid clade</taxon>
        <taxon>Phaseoleae</taxon>
        <taxon>Vigna</taxon>
    </lineage>
</organism>
<evidence type="ECO:0000313" key="2">
    <source>
        <dbReference type="EMBL" id="QCD95583.1"/>
    </source>
</evidence>
<dbReference type="InterPro" id="IPR047113">
    <property type="entry name" value="PA2G4/ARX1"/>
</dbReference>
<evidence type="ECO:0000256" key="1">
    <source>
        <dbReference type="ARBA" id="ARBA00007319"/>
    </source>
</evidence>
<proteinExistence type="inferred from homology"/>
<name>A0A4D6M498_VIGUN</name>